<name>A0A6I4TQ74_9SPHN</name>
<dbReference type="OrthoDB" id="839202at2"/>
<gene>
    <name evidence="1" type="ORF">GRI97_03760</name>
</gene>
<organism evidence="1 2">
    <name type="scientific">Croceibacterium xixiisoli</name>
    <dbReference type="NCBI Taxonomy" id="1476466"/>
    <lineage>
        <taxon>Bacteria</taxon>
        <taxon>Pseudomonadati</taxon>
        <taxon>Pseudomonadota</taxon>
        <taxon>Alphaproteobacteria</taxon>
        <taxon>Sphingomonadales</taxon>
        <taxon>Erythrobacteraceae</taxon>
        <taxon>Croceibacterium</taxon>
    </lineage>
</organism>
<comment type="caution">
    <text evidence="1">The sequence shown here is derived from an EMBL/GenBank/DDBJ whole genome shotgun (WGS) entry which is preliminary data.</text>
</comment>
<proteinExistence type="predicted"/>
<accession>A0A6I4TQ74</accession>
<dbReference type="EMBL" id="WTYJ01000001">
    <property type="protein sequence ID" value="MXO98102.1"/>
    <property type="molecule type" value="Genomic_DNA"/>
</dbReference>
<reference evidence="1 2" key="1">
    <citation type="submission" date="2019-12" db="EMBL/GenBank/DDBJ databases">
        <title>Genomic-based taxomic classification of the family Erythrobacteraceae.</title>
        <authorList>
            <person name="Xu L."/>
        </authorList>
    </citation>
    <scope>NUCLEOTIDE SEQUENCE [LARGE SCALE GENOMIC DNA]</scope>
    <source>
        <strain evidence="1 2">S36</strain>
    </source>
</reference>
<keyword evidence="2" id="KW-1185">Reference proteome</keyword>
<protein>
    <submittedName>
        <fullName evidence="1">Uncharacterized protein</fullName>
    </submittedName>
</protein>
<evidence type="ECO:0000313" key="2">
    <source>
        <dbReference type="Proteomes" id="UP000469430"/>
    </source>
</evidence>
<sequence length="253" mass="27496">MTVESPSPPPAPVTLSIPAPEARQGVASDGTHVFATNNDQIGKYEIATGRRVDGWQGSRAQFPHMNSCTVVGEELICAASNYPQVPHTSAVEIFSTSPVAHLRTVSLGFGPGSLTVMDRHKDSWWGVFANYSRRGGVPERGHEYTMLTRMDDQFRILESWAFPPEVLARMAPYSCSGLSWGEDGLIYATGHDRPEVYVLTLPEAGSTLKLIAVLGTANDGQAIDWDPAVPDRLWSISRSGGEMIASQINRPKS</sequence>
<dbReference type="AlphaFoldDB" id="A0A6I4TQ74"/>
<dbReference type="SUPFAM" id="SSF75011">
    <property type="entry name" value="3-carboxy-cis,cis-mucoante lactonizing enzyme"/>
    <property type="match status" value="1"/>
</dbReference>
<evidence type="ECO:0000313" key="1">
    <source>
        <dbReference type="EMBL" id="MXO98102.1"/>
    </source>
</evidence>
<dbReference type="Proteomes" id="UP000469430">
    <property type="component" value="Unassembled WGS sequence"/>
</dbReference>